<feature type="region of interest" description="Disordered" evidence="1">
    <location>
        <begin position="1"/>
        <end position="24"/>
    </location>
</feature>
<accession>A0AAV7PFI8</accession>
<sequence length="119" mass="13429">MENCKGPEKGNIMQESKVQARRQEQQNGVWALIVETLKWEATEQDDTQASAGGGAPTCSPGAPQRGAQGKIQKTSRVGRKEKKAESEEKHGQQPPEQEEKHWRQTPERESRSRRRVPAR</sequence>
<dbReference type="Proteomes" id="UP001066276">
    <property type="component" value="Chromosome 7"/>
</dbReference>
<keyword evidence="3" id="KW-1185">Reference proteome</keyword>
<feature type="region of interest" description="Disordered" evidence="1">
    <location>
        <begin position="43"/>
        <end position="119"/>
    </location>
</feature>
<organism evidence="2 3">
    <name type="scientific">Pleurodeles waltl</name>
    <name type="common">Iberian ribbed newt</name>
    <dbReference type="NCBI Taxonomy" id="8319"/>
    <lineage>
        <taxon>Eukaryota</taxon>
        <taxon>Metazoa</taxon>
        <taxon>Chordata</taxon>
        <taxon>Craniata</taxon>
        <taxon>Vertebrata</taxon>
        <taxon>Euteleostomi</taxon>
        <taxon>Amphibia</taxon>
        <taxon>Batrachia</taxon>
        <taxon>Caudata</taxon>
        <taxon>Salamandroidea</taxon>
        <taxon>Salamandridae</taxon>
        <taxon>Pleurodelinae</taxon>
        <taxon>Pleurodeles</taxon>
    </lineage>
</organism>
<evidence type="ECO:0000256" key="1">
    <source>
        <dbReference type="SAM" id="MobiDB-lite"/>
    </source>
</evidence>
<protein>
    <submittedName>
        <fullName evidence="2">Uncharacterized protein</fullName>
    </submittedName>
</protein>
<reference evidence="2" key="1">
    <citation type="journal article" date="2022" name="bioRxiv">
        <title>Sequencing and chromosome-scale assembly of the giantPleurodeles waltlgenome.</title>
        <authorList>
            <person name="Brown T."/>
            <person name="Elewa A."/>
            <person name="Iarovenko S."/>
            <person name="Subramanian E."/>
            <person name="Araus A.J."/>
            <person name="Petzold A."/>
            <person name="Susuki M."/>
            <person name="Suzuki K.-i.T."/>
            <person name="Hayashi T."/>
            <person name="Toyoda A."/>
            <person name="Oliveira C."/>
            <person name="Osipova E."/>
            <person name="Leigh N.D."/>
            <person name="Simon A."/>
            <person name="Yun M.H."/>
        </authorList>
    </citation>
    <scope>NUCLEOTIDE SEQUENCE</scope>
    <source>
        <strain evidence="2">20211129_DDA</strain>
        <tissue evidence="2">Liver</tissue>
    </source>
</reference>
<name>A0AAV7PFI8_PLEWA</name>
<gene>
    <name evidence="2" type="ORF">NDU88_003760</name>
</gene>
<evidence type="ECO:0000313" key="2">
    <source>
        <dbReference type="EMBL" id="KAJ1125328.1"/>
    </source>
</evidence>
<dbReference type="EMBL" id="JANPWB010000011">
    <property type="protein sequence ID" value="KAJ1125328.1"/>
    <property type="molecule type" value="Genomic_DNA"/>
</dbReference>
<evidence type="ECO:0000313" key="3">
    <source>
        <dbReference type="Proteomes" id="UP001066276"/>
    </source>
</evidence>
<dbReference type="AlphaFoldDB" id="A0AAV7PFI8"/>
<comment type="caution">
    <text evidence="2">The sequence shown here is derived from an EMBL/GenBank/DDBJ whole genome shotgun (WGS) entry which is preliminary data.</text>
</comment>
<feature type="compositionally biased region" description="Basic and acidic residues" evidence="1">
    <location>
        <begin position="82"/>
        <end position="110"/>
    </location>
</feature>
<proteinExistence type="predicted"/>